<name>A0A7T4PFH7_9ACTN</name>
<dbReference type="RefSeq" id="WP_198502476.1">
    <property type="nucleotide sequence ID" value="NZ_CP065959.1"/>
</dbReference>
<reference evidence="1 2" key="1">
    <citation type="submission" date="2020-12" db="EMBL/GenBank/DDBJ databases">
        <title>Identification and biosynthesis of polyene macrolides produced by Streptomyces alfalfae Men-myco-93-63.</title>
        <authorList>
            <person name="Liu D."/>
            <person name="Li Y."/>
            <person name="Liu L."/>
            <person name="Han X."/>
            <person name="Shen F."/>
        </authorList>
    </citation>
    <scope>NUCLEOTIDE SEQUENCE [LARGE SCALE GENOMIC DNA]</scope>
    <source>
        <strain evidence="1 2">Men-myco-93-63</strain>
    </source>
</reference>
<dbReference type="Pfam" id="PF15575">
    <property type="entry name" value="Imm49"/>
    <property type="match status" value="1"/>
</dbReference>
<dbReference type="Proteomes" id="UP000596130">
    <property type="component" value="Chromosome"/>
</dbReference>
<organism evidence="1 2">
    <name type="scientific">Streptomyces alfalfae</name>
    <dbReference type="NCBI Taxonomy" id="1642299"/>
    <lineage>
        <taxon>Bacteria</taxon>
        <taxon>Bacillati</taxon>
        <taxon>Actinomycetota</taxon>
        <taxon>Actinomycetes</taxon>
        <taxon>Kitasatosporales</taxon>
        <taxon>Streptomycetaceae</taxon>
        <taxon>Streptomyces</taxon>
    </lineage>
</organism>
<protein>
    <submittedName>
        <fullName evidence="1">Immunity 49 family protein</fullName>
    </submittedName>
</protein>
<dbReference type="AlphaFoldDB" id="A0A7T4PFH7"/>
<sequence>MTVRIDRHDLPSGPEAEHYAERLHQHFTGRIERLDGSTSIIDRIFSTSVLNLRTRCLIDPRASAVETWEAAVTAMQVGSALFTVTGEGEGTVECRINRQVRSLPFIGPLSTADAGTWLQAFWLAIICREQDRMTQLCEIPLDRLRVPEGQYDEYIYHWVDTLQTYWLRRPGLVEKLTATFHASDPSVARIAPRDLMDGILYPPINLFYRFVTKDEEGFGAALVEALKLHKAYWTLTEERKNSIDGAVALGPLAIACLAYDGELPIEVESDYLPKHLLQHSWLGEFPT</sequence>
<dbReference type="EMBL" id="CP065959">
    <property type="protein sequence ID" value="QQC89023.1"/>
    <property type="molecule type" value="Genomic_DNA"/>
</dbReference>
<proteinExistence type="predicted"/>
<gene>
    <name evidence="1" type="ORF">I8755_11765</name>
</gene>
<evidence type="ECO:0000313" key="1">
    <source>
        <dbReference type="EMBL" id="QQC89023.1"/>
    </source>
</evidence>
<accession>A0A7T4PFH7</accession>
<evidence type="ECO:0000313" key="2">
    <source>
        <dbReference type="Proteomes" id="UP000596130"/>
    </source>
</evidence>
<dbReference type="InterPro" id="IPR029074">
    <property type="entry name" value="Imm49"/>
</dbReference>